<dbReference type="Pfam" id="PF12262">
    <property type="entry name" value="Lipase_bact_N"/>
    <property type="match status" value="1"/>
</dbReference>
<proteinExistence type="predicted"/>
<organism evidence="3 4">
    <name type="scientific">Alloalcanivorax xenomutans</name>
    <dbReference type="NCBI Taxonomy" id="1094342"/>
    <lineage>
        <taxon>Bacteria</taxon>
        <taxon>Pseudomonadati</taxon>
        <taxon>Pseudomonadota</taxon>
        <taxon>Gammaproteobacteria</taxon>
        <taxon>Oceanospirillales</taxon>
        <taxon>Alcanivoracaceae</taxon>
        <taxon>Alloalcanivorax</taxon>
    </lineage>
</organism>
<feature type="region of interest" description="Disordered" evidence="1">
    <location>
        <begin position="201"/>
        <end position="228"/>
    </location>
</feature>
<keyword evidence="4" id="KW-1185">Reference proteome</keyword>
<evidence type="ECO:0000313" key="3">
    <source>
        <dbReference type="EMBL" id="MCE7507714.1"/>
    </source>
</evidence>
<sequence>MDFGNHIKKLSMPLTIGCALGLSGCGGSDVDLSAEEDSPVAATRAAFDPANNVLPIPSNILLIDSTDSTLNLPVDNPDNSADPQVAINGLDGWGTHSTLTFSFSVPVDKHGNSVRIDADSLTRSGAVRLFSTVQGGSDVGGGCAAASPAMVCAITGELTYGEDFAVSASGSSGLAIIPLRPLQPETGYVVALTSRIQDSLGRDVEPSPTYSQMKKPLSESPDSDNTDTRNLRALINSYENAMAAYGVDTDTVIMSSNFTTQSVGEALGVIKAHYARQYSTTGTPALQAMNTGITVADALVLTGLLPNDPGDPAYAIASTARLYGGQVTLHYYSASPSAENPAAPLNQRWHAACDSPVSVLNAIHTGELDPGTVGVDPNNPDTYNPANNCIHAGIDTDRHLTKANPIPRRQSDVVVPARVTIPDLATVNAVRQAQGLEPFSAAPSNGWPVVIFQHGITANKDSLLPIAGTLALNGFAAVAIDHPLHGERGFDVDMDGTDEINASTLSVTHYMNLDDLLVTRDNLRQSIADVLGLRVSLNGFVANDGETIDVSRVYFAGHSLGAITGTGFTALANSALPDAFPEQANGLFAVRASTLAMPGGSIANFLLASPSFSATIKSQLLYASSTEFKAAANTAAEQQGVAPGSTAFIDVLETVYPQFISSLSDRQLARINATFEQFAFAAQTVVDSADPVNYAAMIGANNTPVHLIEIAGNGDQGSSDQVIPNNVEGAPLAGTEPLIGLLQLPAISTTTAATGGAAVSGAVRFVEGAHASLVDPTASAAATQEMQTSIGAWFASDATVLPVANETVVKP</sequence>
<gene>
    <name evidence="3" type="ORF">LZG35_03625</name>
</gene>
<evidence type="ECO:0000259" key="2">
    <source>
        <dbReference type="Pfam" id="PF12262"/>
    </source>
</evidence>
<protein>
    <recommendedName>
        <fullName evidence="2">Bacterial virulence factor lipase N-terminal domain-containing protein</fullName>
    </recommendedName>
</protein>
<accession>A0A9Q3W2C3</accession>
<dbReference type="NCBIfam" id="TIGR03502">
    <property type="entry name" value="lipase_Pla1_cef"/>
    <property type="match status" value="1"/>
</dbReference>
<dbReference type="InterPro" id="IPR025920">
    <property type="entry name" value="Lipase_bact_N"/>
</dbReference>
<dbReference type="InterPro" id="IPR029058">
    <property type="entry name" value="AB_hydrolase_fold"/>
</dbReference>
<dbReference type="EMBL" id="JAJVKT010000003">
    <property type="protein sequence ID" value="MCE7507714.1"/>
    <property type="molecule type" value="Genomic_DNA"/>
</dbReference>
<dbReference type="AlphaFoldDB" id="A0A9Q3W2C3"/>
<feature type="domain" description="Bacterial virulence factor lipase N-terminal" evidence="2">
    <location>
        <begin position="53"/>
        <end position="278"/>
    </location>
</feature>
<dbReference type="InterPro" id="IPR020009">
    <property type="entry name" value="VolA/Pla-1/cef"/>
</dbReference>
<name>A0A9Q3W2C3_9GAMM</name>
<evidence type="ECO:0000256" key="1">
    <source>
        <dbReference type="SAM" id="MobiDB-lite"/>
    </source>
</evidence>
<evidence type="ECO:0000313" key="4">
    <source>
        <dbReference type="Proteomes" id="UP001107961"/>
    </source>
</evidence>
<comment type="caution">
    <text evidence="3">The sequence shown here is derived from an EMBL/GenBank/DDBJ whole genome shotgun (WGS) entry which is preliminary data.</text>
</comment>
<dbReference type="SUPFAM" id="SSF53474">
    <property type="entry name" value="alpha/beta-Hydrolases"/>
    <property type="match status" value="1"/>
</dbReference>
<reference evidence="3" key="1">
    <citation type="submission" date="2022-01" db="EMBL/GenBank/DDBJ databases">
        <authorList>
            <person name="Karlyshev A.V."/>
            <person name="Jaspars M."/>
        </authorList>
    </citation>
    <scope>NUCLEOTIDE SEQUENCE</scope>
    <source>
        <strain evidence="3">AGSA3-2</strain>
    </source>
</reference>
<dbReference type="Proteomes" id="UP001107961">
    <property type="component" value="Unassembled WGS sequence"/>
</dbReference>
<dbReference type="Gene3D" id="3.40.50.1820">
    <property type="entry name" value="alpha/beta hydrolase"/>
    <property type="match status" value="1"/>
</dbReference>
<dbReference type="RefSeq" id="WP_208611074.1">
    <property type="nucleotide sequence ID" value="NZ_CP012331.1"/>
</dbReference>